<protein>
    <submittedName>
        <fullName evidence="9">Tail-specific protease</fullName>
    </submittedName>
</protein>
<dbReference type="Pfam" id="PF03572">
    <property type="entry name" value="Peptidase_S41"/>
    <property type="match status" value="1"/>
</dbReference>
<feature type="domain" description="PDZ" evidence="8">
    <location>
        <begin position="271"/>
        <end position="342"/>
    </location>
</feature>
<reference evidence="9" key="1">
    <citation type="journal article" date="2014" name="Int. J. Syst. Evol. Microbiol.">
        <title>Complete genome sequence of Corynebacterium casei LMG S-19264T (=DSM 44701T), isolated from a smear-ripened cheese.</title>
        <authorList>
            <consortium name="US DOE Joint Genome Institute (JGI-PGF)"/>
            <person name="Walter F."/>
            <person name="Albersmeier A."/>
            <person name="Kalinowski J."/>
            <person name="Ruckert C."/>
        </authorList>
    </citation>
    <scope>NUCLEOTIDE SEQUENCE</scope>
    <source>
        <strain evidence="9">CGMCC 1.12924</strain>
    </source>
</reference>
<evidence type="ECO:0000313" key="10">
    <source>
        <dbReference type="Proteomes" id="UP000652231"/>
    </source>
</evidence>
<gene>
    <name evidence="9" type="ORF">GCM10011312_12060</name>
</gene>
<dbReference type="NCBIfam" id="TIGR00225">
    <property type="entry name" value="prc"/>
    <property type="match status" value="1"/>
</dbReference>
<evidence type="ECO:0000256" key="1">
    <source>
        <dbReference type="ARBA" id="ARBA00009179"/>
    </source>
</evidence>
<keyword evidence="2 5" id="KW-0645">Protease</keyword>
<evidence type="ECO:0000256" key="3">
    <source>
        <dbReference type="ARBA" id="ARBA00022801"/>
    </source>
</evidence>
<dbReference type="CDD" id="cd06782">
    <property type="entry name" value="cpPDZ_CPP-like"/>
    <property type="match status" value="1"/>
</dbReference>
<dbReference type="GO" id="GO:0004175">
    <property type="term" value="F:endopeptidase activity"/>
    <property type="evidence" value="ECO:0007669"/>
    <property type="project" value="TreeGrafter"/>
</dbReference>
<dbReference type="SMART" id="SM00245">
    <property type="entry name" value="TSPc"/>
    <property type="match status" value="1"/>
</dbReference>
<comment type="caution">
    <text evidence="9">The sequence shown here is derived from an EMBL/GenBank/DDBJ whole genome shotgun (WGS) entry which is preliminary data.</text>
</comment>
<dbReference type="SUPFAM" id="SSF52096">
    <property type="entry name" value="ClpP/crotonase"/>
    <property type="match status" value="1"/>
</dbReference>
<dbReference type="CDD" id="cd07560">
    <property type="entry name" value="Peptidase_S41_CPP"/>
    <property type="match status" value="1"/>
</dbReference>
<dbReference type="GO" id="GO:0008236">
    <property type="term" value="F:serine-type peptidase activity"/>
    <property type="evidence" value="ECO:0007669"/>
    <property type="project" value="UniProtKB-KW"/>
</dbReference>
<dbReference type="AlphaFoldDB" id="A0A8J2V9X3"/>
<evidence type="ECO:0000256" key="2">
    <source>
        <dbReference type="ARBA" id="ARBA00022670"/>
    </source>
</evidence>
<evidence type="ECO:0000256" key="6">
    <source>
        <dbReference type="SAM" id="MobiDB-lite"/>
    </source>
</evidence>
<sequence>MRFMKKNFKVLLLVVFVAAASCSFTTKSFDNPEKDKLLVELISYVLEKTHFANKELDDTFSSSVYNKFINDVDPLKRYFLASDIEEFKVYEHQIDDQLKNKDLTFFNVVHERLEQRMMEAKDIYKKVLDSPFDFTEDQTIDVDYEKIPYANTPEELEARWKEQLKFSTISTFYDIKEEQNALKDLKPGEAEDERFEEEPTEKNITEATEPKTDSEIEIEARESTLSSLDDYFSFIDDLNRKDYFAIFVNSIVEDFDPHTNYLAPQDKDRFDVAMSGKLEGIGARLQKQRESVKVVEVISGGPAWRGEEIEVGDLITRVRQEGETESVSIGGMRLDDAVGLIKGPKGTKVTLTIKKMDGTFKDVTIVRDVVELEETYAKSTIIDKDGKKYGLIDLPRFYFDMTDYKARNAASDVKEEVIRLKEEGMEGLVLDLRNNGGGSLKTAIDIAGLFIEKGPIVQVASGDGEVEVLNDRNSDVEWDGPLVILVNEISASASEILAAAMQDYERGVVIGSKQTYGKGTVQNVIDLNRWMRNNQHGDLGALKVTTQKFYRINGGSTQLEGVKSDVVVPDRYSYFDLGERDYKNPMPYDKIAPADYQTWDGYINLERTIRESKNRIAASEQLKLIDQQARWIKERRDNNVVPLNYEKYIADIEQNREKSKEFDSITEYENNLGFSSHIKEQELKKLDSILSEKRSRWHKNLSHDIYVEEAVNVLEDLKMNNIKREKLANIKD</sequence>
<dbReference type="InterPro" id="IPR029045">
    <property type="entry name" value="ClpP/crotonase-like_dom_sf"/>
</dbReference>
<dbReference type="FunFam" id="3.90.226.10:FF:000090">
    <property type="entry name" value="Tail-specific protease"/>
    <property type="match status" value="1"/>
</dbReference>
<dbReference type="InterPro" id="IPR036034">
    <property type="entry name" value="PDZ_sf"/>
</dbReference>
<dbReference type="SUPFAM" id="SSF50156">
    <property type="entry name" value="PDZ domain-like"/>
    <property type="match status" value="1"/>
</dbReference>
<accession>A0A8J2V9X3</accession>
<dbReference type="InterPro" id="IPR004447">
    <property type="entry name" value="Peptidase_S41A"/>
</dbReference>
<dbReference type="Pfam" id="PF00595">
    <property type="entry name" value="PDZ"/>
    <property type="match status" value="1"/>
</dbReference>
<dbReference type="PROSITE" id="PS51257">
    <property type="entry name" value="PROKAR_LIPOPROTEIN"/>
    <property type="match status" value="1"/>
</dbReference>
<dbReference type="Gene3D" id="3.90.226.10">
    <property type="entry name" value="2-enoyl-CoA Hydratase, Chain A, domain 1"/>
    <property type="match status" value="1"/>
</dbReference>
<dbReference type="Pfam" id="PF17804">
    <property type="entry name" value="TSP_NTD"/>
    <property type="match status" value="1"/>
</dbReference>
<name>A0A8J2V9X3_9FLAO</name>
<keyword evidence="7" id="KW-0732">Signal</keyword>
<dbReference type="InterPro" id="IPR001478">
    <property type="entry name" value="PDZ"/>
</dbReference>
<proteinExistence type="inferred from homology"/>
<dbReference type="InterPro" id="IPR005151">
    <property type="entry name" value="Tail-specific_protease"/>
</dbReference>
<feature type="chain" id="PRO_5035147337" evidence="7">
    <location>
        <begin position="21"/>
        <end position="732"/>
    </location>
</feature>
<organism evidence="9 10">
    <name type="scientific">Planktosalinus lacus</name>
    <dbReference type="NCBI Taxonomy" id="1526573"/>
    <lineage>
        <taxon>Bacteria</taxon>
        <taxon>Pseudomonadati</taxon>
        <taxon>Bacteroidota</taxon>
        <taxon>Flavobacteriia</taxon>
        <taxon>Flavobacteriales</taxon>
        <taxon>Flavobacteriaceae</taxon>
        <taxon>Planktosalinus</taxon>
    </lineage>
</organism>
<dbReference type="GO" id="GO:0030288">
    <property type="term" value="C:outer membrane-bounded periplasmic space"/>
    <property type="evidence" value="ECO:0007669"/>
    <property type="project" value="TreeGrafter"/>
</dbReference>
<dbReference type="SMART" id="SM00228">
    <property type="entry name" value="PDZ"/>
    <property type="match status" value="1"/>
</dbReference>
<feature type="compositionally biased region" description="Acidic residues" evidence="6">
    <location>
        <begin position="190"/>
        <end position="199"/>
    </location>
</feature>
<evidence type="ECO:0000256" key="7">
    <source>
        <dbReference type="SAM" id="SignalP"/>
    </source>
</evidence>
<keyword evidence="3 5" id="KW-0378">Hydrolase</keyword>
<dbReference type="Proteomes" id="UP000652231">
    <property type="component" value="Unassembled WGS sequence"/>
</dbReference>
<dbReference type="PROSITE" id="PS50106">
    <property type="entry name" value="PDZ"/>
    <property type="match status" value="1"/>
</dbReference>
<reference evidence="9" key="2">
    <citation type="submission" date="2020-09" db="EMBL/GenBank/DDBJ databases">
        <authorList>
            <person name="Sun Q."/>
            <person name="Zhou Y."/>
        </authorList>
    </citation>
    <scope>NUCLEOTIDE SEQUENCE</scope>
    <source>
        <strain evidence="9">CGMCC 1.12924</strain>
    </source>
</reference>
<evidence type="ECO:0000259" key="8">
    <source>
        <dbReference type="PROSITE" id="PS50106"/>
    </source>
</evidence>
<dbReference type="PANTHER" id="PTHR32060">
    <property type="entry name" value="TAIL-SPECIFIC PROTEASE"/>
    <property type="match status" value="1"/>
</dbReference>
<dbReference type="InterPro" id="IPR040573">
    <property type="entry name" value="TSP_N"/>
</dbReference>
<feature type="signal peptide" evidence="7">
    <location>
        <begin position="1"/>
        <end position="20"/>
    </location>
</feature>
<keyword evidence="4 5" id="KW-0720">Serine protease</keyword>
<dbReference type="PANTHER" id="PTHR32060:SF22">
    <property type="entry name" value="CARBOXYL-TERMINAL-PROCESSING PEPTIDASE 3, CHLOROPLASTIC"/>
    <property type="match status" value="1"/>
</dbReference>
<evidence type="ECO:0000256" key="4">
    <source>
        <dbReference type="ARBA" id="ARBA00022825"/>
    </source>
</evidence>
<comment type="similarity">
    <text evidence="1 5">Belongs to the peptidase S41A family.</text>
</comment>
<dbReference type="GO" id="GO:0006508">
    <property type="term" value="P:proteolysis"/>
    <property type="evidence" value="ECO:0007669"/>
    <property type="project" value="UniProtKB-KW"/>
</dbReference>
<evidence type="ECO:0000313" key="9">
    <source>
        <dbReference type="EMBL" id="GGD89759.1"/>
    </source>
</evidence>
<dbReference type="Pfam" id="PF11818">
    <property type="entry name" value="DUF3340"/>
    <property type="match status" value="1"/>
</dbReference>
<keyword evidence="10" id="KW-1185">Reference proteome</keyword>
<evidence type="ECO:0000256" key="5">
    <source>
        <dbReference type="RuleBase" id="RU004404"/>
    </source>
</evidence>
<dbReference type="EMBL" id="BMGK01000004">
    <property type="protein sequence ID" value="GGD89759.1"/>
    <property type="molecule type" value="Genomic_DNA"/>
</dbReference>
<dbReference type="GO" id="GO:0007165">
    <property type="term" value="P:signal transduction"/>
    <property type="evidence" value="ECO:0007669"/>
    <property type="project" value="TreeGrafter"/>
</dbReference>
<feature type="compositionally biased region" description="Basic and acidic residues" evidence="6">
    <location>
        <begin position="200"/>
        <end position="214"/>
    </location>
</feature>
<feature type="region of interest" description="Disordered" evidence="6">
    <location>
        <begin position="185"/>
        <end position="214"/>
    </location>
</feature>
<dbReference type="InterPro" id="IPR020992">
    <property type="entry name" value="Tail_Prtase_C"/>
</dbReference>
<dbReference type="Gene3D" id="2.30.42.10">
    <property type="match status" value="1"/>
</dbReference>